<organism evidence="7 8">
    <name type="scientific">Nocardiopsis aegyptia</name>
    <dbReference type="NCBI Taxonomy" id="220378"/>
    <lineage>
        <taxon>Bacteria</taxon>
        <taxon>Bacillati</taxon>
        <taxon>Actinomycetota</taxon>
        <taxon>Actinomycetes</taxon>
        <taxon>Streptosporangiales</taxon>
        <taxon>Nocardiopsidaceae</taxon>
        <taxon>Nocardiopsis</taxon>
    </lineage>
</organism>
<dbReference type="PROSITE" id="PS00107">
    <property type="entry name" value="PROTEIN_KINASE_ATP"/>
    <property type="match status" value="1"/>
</dbReference>
<dbReference type="Gene3D" id="3.30.200.20">
    <property type="entry name" value="Phosphorylase Kinase, domain 1"/>
    <property type="match status" value="1"/>
</dbReference>
<dbReference type="PANTHER" id="PTHR43289">
    <property type="entry name" value="MITOGEN-ACTIVATED PROTEIN KINASE KINASE KINASE 20-RELATED"/>
    <property type="match status" value="1"/>
</dbReference>
<comment type="caution">
    <text evidence="7">The sequence shown here is derived from an EMBL/GenBank/DDBJ whole genome shotgun (WGS) entry which is preliminary data.</text>
</comment>
<dbReference type="SUPFAM" id="SSF56112">
    <property type="entry name" value="Protein kinase-like (PK-like)"/>
    <property type="match status" value="1"/>
</dbReference>
<protein>
    <recommendedName>
        <fullName evidence="6">Protein kinase domain-containing protein</fullName>
    </recommendedName>
</protein>
<keyword evidence="4 5" id="KW-0067">ATP-binding</keyword>
<evidence type="ECO:0000256" key="2">
    <source>
        <dbReference type="ARBA" id="ARBA00022741"/>
    </source>
</evidence>
<dbReference type="SMART" id="SM00220">
    <property type="entry name" value="S_TKc"/>
    <property type="match status" value="1"/>
</dbReference>
<evidence type="ECO:0000259" key="6">
    <source>
        <dbReference type="PROSITE" id="PS50011"/>
    </source>
</evidence>
<dbReference type="InterPro" id="IPR011009">
    <property type="entry name" value="Kinase-like_dom_sf"/>
</dbReference>
<keyword evidence="1" id="KW-0808">Transferase</keyword>
<dbReference type="Gene3D" id="1.10.510.10">
    <property type="entry name" value="Transferase(Phosphotransferase) domain 1"/>
    <property type="match status" value="1"/>
</dbReference>
<accession>A0A7Z0ES33</accession>
<dbReference type="InterPro" id="IPR008271">
    <property type="entry name" value="Ser/Thr_kinase_AS"/>
</dbReference>
<evidence type="ECO:0000313" key="8">
    <source>
        <dbReference type="Proteomes" id="UP000572051"/>
    </source>
</evidence>
<evidence type="ECO:0000313" key="7">
    <source>
        <dbReference type="EMBL" id="NYJ36310.1"/>
    </source>
</evidence>
<evidence type="ECO:0000256" key="5">
    <source>
        <dbReference type="PROSITE-ProRule" id="PRU10141"/>
    </source>
</evidence>
<feature type="domain" description="Protein kinase" evidence="6">
    <location>
        <begin position="23"/>
        <end position="275"/>
    </location>
</feature>
<dbReference type="InterPro" id="IPR000719">
    <property type="entry name" value="Prot_kinase_dom"/>
</dbReference>
<dbReference type="GO" id="GO:0004674">
    <property type="term" value="F:protein serine/threonine kinase activity"/>
    <property type="evidence" value="ECO:0007669"/>
    <property type="project" value="TreeGrafter"/>
</dbReference>
<dbReference type="Proteomes" id="UP000572051">
    <property type="component" value="Unassembled WGS sequence"/>
</dbReference>
<sequence>MASVLPEGVLALEPGDPRHVGPFRPAGRLGSGGMGVVYAAVDDRGRPAAVKRVHRVFASDAEFRARFAREVDLVGRVRAACVPRFLGADTKADVPWLATEYVPGPTLAGYVREQGPLTGAALTAFALGVAEALAAIHAQGVVHRDLKPGNVILGPDGPRVLDFGIARAVEETALTTTGGLVGTPGWIAPEQYRGADATDRSDVFVWAGLVAFAATGRGAFGVGTSDVLASRVISEPPSLEGVPEDLRGVLERALAKEPEGRPSAEELRDQLAAALAPGGAARGGVPGVLEAVWPGVAAIRDTHREWAALAAPRKPWAVRRRRPLAAVGGVLSLALVAGTGAAVLLRGEESQGGSGGTGGEGGTGQVVDGAAADGVPEEYAELYETGEVGVAPAGADDGLAVVRTIAPATGVAGEEDLDQLRLTFLDAQETGSEANAMELTVRAEYLPDFGTLRLHSSDFAFVTVPGSPQTADLQRPNSAGVLATLGPQEPVAEFEVTFFEPDRNAAENSSVTRGVAFYLPQEAVPDDGPPVPEGFGGVCSESSGEGVGRQRPQFRLSAYDPVAAGGVPVAGCDFTITGQ</sequence>
<gene>
    <name evidence="7" type="ORF">HNR10_004191</name>
</gene>
<proteinExistence type="predicted"/>
<keyword evidence="8" id="KW-1185">Reference proteome</keyword>
<keyword evidence="3" id="KW-0418">Kinase</keyword>
<dbReference type="CDD" id="cd14014">
    <property type="entry name" value="STKc_PknB_like"/>
    <property type="match status" value="1"/>
</dbReference>
<keyword evidence="2 5" id="KW-0547">Nucleotide-binding</keyword>
<dbReference type="InterPro" id="IPR017441">
    <property type="entry name" value="Protein_kinase_ATP_BS"/>
</dbReference>
<evidence type="ECO:0000256" key="4">
    <source>
        <dbReference type="ARBA" id="ARBA00022840"/>
    </source>
</evidence>
<dbReference type="PANTHER" id="PTHR43289:SF34">
    <property type="entry name" value="SERINE_THREONINE-PROTEIN KINASE YBDM-RELATED"/>
    <property type="match status" value="1"/>
</dbReference>
<dbReference type="EMBL" id="JACCFS010000001">
    <property type="protein sequence ID" value="NYJ36310.1"/>
    <property type="molecule type" value="Genomic_DNA"/>
</dbReference>
<reference evidence="7 8" key="1">
    <citation type="submission" date="2020-07" db="EMBL/GenBank/DDBJ databases">
        <title>Sequencing the genomes of 1000 actinobacteria strains.</title>
        <authorList>
            <person name="Klenk H.-P."/>
        </authorList>
    </citation>
    <scope>NUCLEOTIDE SEQUENCE [LARGE SCALE GENOMIC DNA]</scope>
    <source>
        <strain evidence="7 8">DSM 44442</strain>
    </source>
</reference>
<dbReference type="RefSeq" id="WP_179826135.1">
    <property type="nucleotide sequence ID" value="NZ_JACCFS010000001.1"/>
</dbReference>
<dbReference type="PROSITE" id="PS50011">
    <property type="entry name" value="PROTEIN_KINASE_DOM"/>
    <property type="match status" value="1"/>
</dbReference>
<dbReference type="GO" id="GO:0005524">
    <property type="term" value="F:ATP binding"/>
    <property type="evidence" value="ECO:0007669"/>
    <property type="project" value="UniProtKB-UniRule"/>
</dbReference>
<dbReference type="PROSITE" id="PS00108">
    <property type="entry name" value="PROTEIN_KINASE_ST"/>
    <property type="match status" value="1"/>
</dbReference>
<dbReference type="AlphaFoldDB" id="A0A7Z0ES33"/>
<feature type="binding site" evidence="5">
    <location>
        <position position="51"/>
    </location>
    <ligand>
        <name>ATP</name>
        <dbReference type="ChEBI" id="CHEBI:30616"/>
    </ligand>
</feature>
<dbReference type="Pfam" id="PF00069">
    <property type="entry name" value="Pkinase"/>
    <property type="match status" value="1"/>
</dbReference>
<name>A0A7Z0ES33_9ACTN</name>
<evidence type="ECO:0000256" key="1">
    <source>
        <dbReference type="ARBA" id="ARBA00022679"/>
    </source>
</evidence>
<evidence type="ECO:0000256" key="3">
    <source>
        <dbReference type="ARBA" id="ARBA00022777"/>
    </source>
</evidence>